<protein>
    <submittedName>
        <fullName evidence="1">Uncharacterized protein</fullName>
    </submittedName>
</protein>
<sequence>MNQNITVHVKPAKQWWWVEGSGHEYGPFDTERDAHIARVALQGHCDWVNWEVKPYDT</sequence>
<proteinExistence type="predicted"/>
<gene>
    <name evidence="1" type="primary">35</name>
    <name evidence="1" type="ORF">PBI_KIMONA_35</name>
</gene>
<dbReference type="RefSeq" id="YP_010062334.1">
    <property type="nucleotide sequence ID" value="NC_054793.1"/>
</dbReference>
<name>A0A249XU23_9CAUD</name>
<organism evidence="1 2">
    <name type="scientific">Mycobacterium phage Kimona</name>
    <dbReference type="NCBI Taxonomy" id="2024295"/>
    <lineage>
        <taxon>Viruses</taxon>
        <taxon>Duplodnaviria</taxon>
        <taxon>Heunggongvirae</taxon>
        <taxon>Uroviricota</taxon>
        <taxon>Caudoviricetes</taxon>
        <taxon>Kimonavirus</taxon>
        <taxon>Kimonavirus kimona</taxon>
    </lineage>
</organism>
<dbReference type="KEGG" id="vg:64871999"/>
<keyword evidence="2" id="KW-1185">Reference proteome</keyword>
<evidence type="ECO:0000313" key="1">
    <source>
        <dbReference type="EMBL" id="ASZ75471.1"/>
    </source>
</evidence>
<reference evidence="2" key="1">
    <citation type="submission" date="2017-07" db="EMBL/GenBank/DDBJ databases">
        <authorList>
            <person name="Sun Z.S."/>
            <person name="Albrecht U."/>
            <person name="Echele G."/>
            <person name="Lee C.C."/>
        </authorList>
    </citation>
    <scope>NUCLEOTIDE SEQUENCE [LARGE SCALE GENOMIC DNA]</scope>
</reference>
<accession>A0A249XU23</accession>
<dbReference type="EMBL" id="MF472895">
    <property type="protein sequence ID" value="ASZ75471.1"/>
    <property type="molecule type" value="Genomic_DNA"/>
</dbReference>
<dbReference type="Proteomes" id="UP000222598">
    <property type="component" value="Segment"/>
</dbReference>
<evidence type="ECO:0000313" key="2">
    <source>
        <dbReference type="Proteomes" id="UP000222598"/>
    </source>
</evidence>
<dbReference type="GeneID" id="64871999"/>